<feature type="region of interest" description="Disordered" evidence="3">
    <location>
        <begin position="50"/>
        <end position="75"/>
    </location>
</feature>
<evidence type="ECO:0000256" key="3">
    <source>
        <dbReference type="SAM" id="MobiDB-lite"/>
    </source>
</evidence>
<dbReference type="GO" id="GO:0032259">
    <property type="term" value="P:methylation"/>
    <property type="evidence" value="ECO:0007669"/>
    <property type="project" value="UniProtKB-KW"/>
</dbReference>
<dbReference type="Gene3D" id="3.40.50.150">
    <property type="entry name" value="Vaccinia Virus protein VP39"/>
    <property type="match status" value="1"/>
</dbReference>
<evidence type="ECO:0000256" key="1">
    <source>
        <dbReference type="ARBA" id="ARBA00022603"/>
    </source>
</evidence>
<protein>
    <recommendedName>
        <fullName evidence="6">S-adenosyl-L-methionine-dependent methyltransferase</fullName>
    </recommendedName>
</protein>
<accession>A0A9Q0HGP7</accession>
<name>A0A9Q0HGP7_9POAL</name>
<dbReference type="EMBL" id="JAMQYH010000005">
    <property type="protein sequence ID" value="KAJ1686008.1"/>
    <property type="molecule type" value="Genomic_DNA"/>
</dbReference>
<evidence type="ECO:0008006" key="6">
    <source>
        <dbReference type="Google" id="ProtNLM"/>
    </source>
</evidence>
<feature type="compositionally biased region" description="Basic and acidic residues" evidence="3">
    <location>
        <begin position="1"/>
        <end position="10"/>
    </location>
</feature>
<reference evidence="4" key="1">
    <citation type="journal article" date="2022" name="Cell">
        <title>Repeat-based holocentromeres influence genome architecture and karyotype evolution.</title>
        <authorList>
            <person name="Hofstatter P.G."/>
            <person name="Thangavel G."/>
            <person name="Lux T."/>
            <person name="Neumann P."/>
            <person name="Vondrak T."/>
            <person name="Novak P."/>
            <person name="Zhang M."/>
            <person name="Costa L."/>
            <person name="Castellani M."/>
            <person name="Scott A."/>
            <person name="Toegelov H."/>
            <person name="Fuchs J."/>
            <person name="Mata-Sucre Y."/>
            <person name="Dias Y."/>
            <person name="Vanzela A.L.L."/>
            <person name="Huettel B."/>
            <person name="Almeida C.C.S."/>
            <person name="Simkova H."/>
            <person name="Souza G."/>
            <person name="Pedrosa-Harand A."/>
            <person name="Macas J."/>
            <person name="Mayer K.F.X."/>
            <person name="Houben A."/>
            <person name="Marques A."/>
        </authorList>
    </citation>
    <scope>NUCLEOTIDE SEQUENCE</scope>
    <source>
        <strain evidence="4">RhyBre1mFocal</strain>
    </source>
</reference>
<dbReference type="AlphaFoldDB" id="A0A9Q0HGP7"/>
<dbReference type="PANTHER" id="PTHR43619">
    <property type="entry name" value="S-ADENOSYL-L-METHIONINE-DEPENDENT METHYLTRANSFERASE YKTD-RELATED"/>
    <property type="match status" value="1"/>
</dbReference>
<dbReference type="InterPro" id="IPR007213">
    <property type="entry name" value="Ppm1/Ppm2/Tcmp"/>
</dbReference>
<dbReference type="OrthoDB" id="203237at2759"/>
<organism evidence="4 5">
    <name type="scientific">Rhynchospora breviuscula</name>
    <dbReference type="NCBI Taxonomy" id="2022672"/>
    <lineage>
        <taxon>Eukaryota</taxon>
        <taxon>Viridiplantae</taxon>
        <taxon>Streptophyta</taxon>
        <taxon>Embryophyta</taxon>
        <taxon>Tracheophyta</taxon>
        <taxon>Spermatophyta</taxon>
        <taxon>Magnoliopsida</taxon>
        <taxon>Liliopsida</taxon>
        <taxon>Poales</taxon>
        <taxon>Cyperaceae</taxon>
        <taxon>Cyperoideae</taxon>
        <taxon>Rhynchosporeae</taxon>
        <taxon>Rhynchospora</taxon>
    </lineage>
</organism>
<keyword evidence="5" id="KW-1185">Reference proteome</keyword>
<dbReference type="InterPro" id="IPR029063">
    <property type="entry name" value="SAM-dependent_MTases_sf"/>
</dbReference>
<dbReference type="PANTHER" id="PTHR43619:SF2">
    <property type="entry name" value="S-ADENOSYL-L-METHIONINE-DEPENDENT METHYLTRANSFERASES SUPERFAMILY PROTEIN"/>
    <property type="match status" value="1"/>
</dbReference>
<dbReference type="GO" id="GO:0008168">
    <property type="term" value="F:methyltransferase activity"/>
    <property type="evidence" value="ECO:0007669"/>
    <property type="project" value="UniProtKB-KW"/>
</dbReference>
<evidence type="ECO:0000313" key="5">
    <source>
        <dbReference type="Proteomes" id="UP001151287"/>
    </source>
</evidence>
<gene>
    <name evidence="4" type="ORF">LUZ63_017398</name>
</gene>
<comment type="caution">
    <text evidence="4">The sequence shown here is derived from an EMBL/GenBank/DDBJ whole genome shotgun (WGS) entry which is preliminary data.</text>
</comment>
<keyword evidence="1" id="KW-0489">Methyltransferase</keyword>
<proteinExistence type="predicted"/>
<sequence length="354" mass="40386">MVGGDSHKGQGEVLGSGKTNRRVQLTCRNKQTMATNNHCSFLRHSPLVSSPWRNKKPTPNPSRVRFSRPSAQYGREEPDPLLRAALTSAWIRDQESRRSDPLFIDTYAGGLLSSDECLHSTNVSELYRYRLATKFIDDRLQQLLSTSDQFRQIVLLSDGMDTRPYRLNWPRLSVLYNLSPDRVFALGTKRLQGIGAKTSRNCLLFNFPNDSRNLQETLCKNGFNGNQPSLWVLQGLPLPYLISFEELLLLISSLAMKGSIFFGELHIPSDWMISRTKEEWLENVFLRHGFRGTIVKYSEVAGNSELDPDTGFEASGSILFVAEQLRMSDGQMEVWRMHLERMEEEADEDGFEEL</sequence>
<keyword evidence="2" id="KW-0808">Transferase</keyword>
<dbReference type="Proteomes" id="UP001151287">
    <property type="component" value="Unassembled WGS sequence"/>
</dbReference>
<dbReference type="Pfam" id="PF04072">
    <property type="entry name" value="LCM"/>
    <property type="match status" value="1"/>
</dbReference>
<evidence type="ECO:0000256" key="2">
    <source>
        <dbReference type="ARBA" id="ARBA00022679"/>
    </source>
</evidence>
<dbReference type="SUPFAM" id="SSF53335">
    <property type="entry name" value="S-adenosyl-L-methionine-dependent methyltransferases"/>
    <property type="match status" value="1"/>
</dbReference>
<evidence type="ECO:0000313" key="4">
    <source>
        <dbReference type="EMBL" id="KAJ1686008.1"/>
    </source>
</evidence>
<feature type="region of interest" description="Disordered" evidence="3">
    <location>
        <begin position="1"/>
        <end position="22"/>
    </location>
</feature>